<dbReference type="AlphaFoldDB" id="A0A0L1JGF1"/>
<feature type="transmembrane region" description="Helical" evidence="5">
    <location>
        <begin position="121"/>
        <end position="144"/>
    </location>
</feature>
<feature type="transmembrane region" description="Helical" evidence="5">
    <location>
        <begin position="317"/>
        <end position="338"/>
    </location>
</feature>
<name>A0A0L1JGF1_ASPN3</name>
<dbReference type="InterPro" id="IPR002293">
    <property type="entry name" value="AA/rel_permease1"/>
</dbReference>
<feature type="transmembrane region" description="Helical" evidence="5">
    <location>
        <begin position="266"/>
        <end position="288"/>
    </location>
</feature>
<dbReference type="GeneID" id="26802791"/>
<feature type="transmembrane region" description="Helical" evidence="5">
    <location>
        <begin position="72"/>
        <end position="90"/>
    </location>
</feature>
<feature type="transmembrane region" description="Helical" evidence="5">
    <location>
        <begin position="156"/>
        <end position="176"/>
    </location>
</feature>
<dbReference type="Pfam" id="PF13520">
    <property type="entry name" value="AA_permease_2"/>
    <property type="match status" value="1"/>
</dbReference>
<dbReference type="PANTHER" id="PTHR11785:SF382">
    <property type="entry name" value="LOW-AFFINITY METHIONINE PERMEASE"/>
    <property type="match status" value="1"/>
</dbReference>
<keyword evidence="4 5" id="KW-0472">Membrane</keyword>
<dbReference type="GO" id="GO:0016020">
    <property type="term" value="C:membrane"/>
    <property type="evidence" value="ECO:0007669"/>
    <property type="project" value="UniProtKB-SubCell"/>
</dbReference>
<evidence type="ECO:0000313" key="6">
    <source>
        <dbReference type="EMBL" id="KNG90841.1"/>
    </source>
</evidence>
<comment type="caution">
    <text evidence="6">The sequence shown here is derived from an EMBL/GenBank/DDBJ whole genome shotgun (WGS) entry which is preliminary data.</text>
</comment>
<dbReference type="PIRSF" id="PIRSF006060">
    <property type="entry name" value="AA_transporter"/>
    <property type="match status" value="1"/>
</dbReference>
<dbReference type="Proteomes" id="UP000037505">
    <property type="component" value="Unassembled WGS sequence"/>
</dbReference>
<evidence type="ECO:0000256" key="5">
    <source>
        <dbReference type="SAM" id="Phobius"/>
    </source>
</evidence>
<dbReference type="EMBL" id="JNOM01000008">
    <property type="protein sequence ID" value="KNG90841.1"/>
    <property type="molecule type" value="Genomic_DNA"/>
</dbReference>
<protein>
    <submittedName>
        <fullName evidence="6">Amino acids transporter</fullName>
    </submittedName>
</protein>
<reference evidence="6 7" key="1">
    <citation type="submission" date="2014-06" db="EMBL/GenBank/DDBJ databases">
        <title>The Genome of the Aflatoxigenic Filamentous Fungus Aspergillus nomius.</title>
        <authorList>
            <person name="Moore M.G."/>
            <person name="Shannon B.M."/>
            <person name="Brian M.M."/>
        </authorList>
    </citation>
    <scope>NUCLEOTIDE SEQUENCE [LARGE SCALE GENOMIC DNA]</scope>
    <source>
        <strain evidence="6 7">NRRL 13137</strain>
    </source>
</reference>
<dbReference type="InterPro" id="IPR050598">
    <property type="entry name" value="AminoAcid_Transporter"/>
</dbReference>
<feature type="transmembrane region" description="Helical" evidence="5">
    <location>
        <begin position="461"/>
        <end position="481"/>
    </location>
</feature>
<dbReference type="RefSeq" id="XP_015411764.1">
    <property type="nucleotide sequence ID" value="XM_015546245.1"/>
</dbReference>
<dbReference type="STRING" id="1509407.A0A0L1JGF1"/>
<feature type="transmembrane region" description="Helical" evidence="5">
    <location>
        <begin position="428"/>
        <end position="449"/>
    </location>
</feature>
<organism evidence="6 7">
    <name type="scientific">Aspergillus nomiae NRRL (strain ATCC 15546 / NRRL 13137 / CBS 260.88 / M93)</name>
    <dbReference type="NCBI Taxonomy" id="1509407"/>
    <lineage>
        <taxon>Eukaryota</taxon>
        <taxon>Fungi</taxon>
        <taxon>Dikarya</taxon>
        <taxon>Ascomycota</taxon>
        <taxon>Pezizomycotina</taxon>
        <taxon>Eurotiomycetes</taxon>
        <taxon>Eurotiomycetidae</taxon>
        <taxon>Eurotiales</taxon>
        <taxon>Aspergillaceae</taxon>
        <taxon>Aspergillus</taxon>
        <taxon>Aspergillus subgen. Circumdati</taxon>
    </lineage>
</organism>
<gene>
    <name evidence="6" type="ORF">ANOM_000987</name>
</gene>
<evidence type="ECO:0000256" key="1">
    <source>
        <dbReference type="ARBA" id="ARBA00004141"/>
    </source>
</evidence>
<evidence type="ECO:0000256" key="3">
    <source>
        <dbReference type="ARBA" id="ARBA00022989"/>
    </source>
</evidence>
<evidence type="ECO:0000256" key="2">
    <source>
        <dbReference type="ARBA" id="ARBA00022692"/>
    </source>
</evidence>
<dbReference type="PANTHER" id="PTHR11785">
    <property type="entry name" value="AMINO ACID TRANSPORTER"/>
    <property type="match status" value="1"/>
</dbReference>
<dbReference type="OrthoDB" id="5982228at2759"/>
<keyword evidence="3 5" id="KW-1133">Transmembrane helix</keyword>
<keyword evidence="2 5" id="KW-0812">Transmembrane</keyword>
<dbReference type="Gene3D" id="1.20.1740.10">
    <property type="entry name" value="Amino acid/polyamine transporter I"/>
    <property type="match status" value="1"/>
</dbReference>
<proteinExistence type="predicted"/>
<feature type="transmembrane region" description="Helical" evidence="5">
    <location>
        <begin position="182"/>
        <end position="206"/>
    </location>
</feature>
<evidence type="ECO:0000313" key="7">
    <source>
        <dbReference type="Proteomes" id="UP000037505"/>
    </source>
</evidence>
<dbReference type="GO" id="GO:0015179">
    <property type="term" value="F:L-amino acid transmembrane transporter activity"/>
    <property type="evidence" value="ECO:0007669"/>
    <property type="project" value="TreeGrafter"/>
</dbReference>
<evidence type="ECO:0000256" key="4">
    <source>
        <dbReference type="ARBA" id="ARBA00023136"/>
    </source>
</evidence>
<accession>A0A0L1JGF1</accession>
<comment type="subcellular location">
    <subcellularLocation>
        <location evidence="1">Membrane</location>
        <topology evidence="1">Multi-pass membrane protein</topology>
    </subcellularLocation>
</comment>
<keyword evidence="7" id="KW-1185">Reference proteome</keyword>
<feature type="transmembrane region" description="Helical" evidence="5">
    <location>
        <begin position="368"/>
        <end position="387"/>
    </location>
</feature>
<feature type="transmembrane region" description="Helical" evidence="5">
    <location>
        <begin position="399"/>
        <end position="416"/>
    </location>
</feature>
<sequence length="509" mass="54640">MALSRRASDSSIRESPFSSSRPGYNIIMGTNAPRHLGLVSTALLPANRMIGAAIFSVPSSIIVSVGSAGAALSLWVLGLTLSLCGFYIWLELGCLMPSSGGEKVYLEAAYPRPYRLASTLFAFYILFAFGGLASIVVADNFLLAVDCTASDLQKRALAIAVLFVVAAILSVSQKWGLRIMNLLALVKMAILLLIICTAFAITVGVIPSKGPTDRGTNFRQPFAGSSSNLYDYTVSLFKVLGSFQGWNNSSLILGEVSNPQRTLKMAGVFGVGSVGVLYLLVNVSYLIIATPDDMRQTGLQLVARILGSVFGSATTRVTGAMVALSSLGSIMSVAFTVCRVIRELAMDEVIPASSMLSKTTRSGNPTPATFVYLFGTSAAAMALIPFGDAYDFLIDASQYQAAMINFAVVVGLFIIRKSVPAAEYPFRVWTSIAYVFLAVQVYLLVSPFWSPQGQGDTSLPYWLAPIVAIAGFGCGAFYWWWARDKTVTRDRPFRTLRDRTQAYGSVPGG</sequence>